<dbReference type="KEGG" id="arac:E0W69_013890"/>
<evidence type="ECO:0000313" key="3">
    <source>
        <dbReference type="Proteomes" id="UP000292424"/>
    </source>
</evidence>
<dbReference type="AlphaFoldDB" id="A0A5P2G1M7"/>
<dbReference type="Proteomes" id="UP000292424">
    <property type="component" value="Chromosome"/>
</dbReference>
<keyword evidence="3" id="KW-1185">Reference proteome</keyword>
<evidence type="ECO:0000256" key="1">
    <source>
        <dbReference type="SAM" id="SignalP"/>
    </source>
</evidence>
<evidence type="ECO:0000313" key="2">
    <source>
        <dbReference type="EMBL" id="QES89706.1"/>
    </source>
</evidence>
<dbReference type="OrthoDB" id="1164858at2"/>
<dbReference type="InterPro" id="IPR046732">
    <property type="entry name" value="DUF6624"/>
</dbReference>
<gene>
    <name evidence="2" type="ORF">E0W69_013890</name>
</gene>
<organism evidence="2 3">
    <name type="scientific">Rhizosphaericola mali</name>
    <dbReference type="NCBI Taxonomy" id="2545455"/>
    <lineage>
        <taxon>Bacteria</taxon>
        <taxon>Pseudomonadati</taxon>
        <taxon>Bacteroidota</taxon>
        <taxon>Chitinophagia</taxon>
        <taxon>Chitinophagales</taxon>
        <taxon>Chitinophagaceae</taxon>
        <taxon>Rhizosphaericola</taxon>
    </lineage>
</organism>
<feature type="signal peptide" evidence="1">
    <location>
        <begin position="1"/>
        <end position="19"/>
    </location>
</feature>
<sequence length="321" mass="37470">MKYVLLFFLQVVITANAFAQSKEANDLYSEGKYKEALLAYSETFSNYPLDSVDPTSFYKAAEDACKLNELDSAIKYLGFYAEMCKVPQLTIMRLNVNFKKLHSFIQWPEFEKLLQQKDDSIAQLNHYNLALRHQLDEMWYDDQHYRYLVTFDSSIIEDSKKVDSLWTLADISDSINIMRLKKLLDQYGWLTKKQVGDVSFVQWMIIQHSDKSIIDKYLPLLKKQAEKGEVKKADVALTIDRANIYAGKKQIYGSQITYADKDKGRPAYIAPLEDPDNVDARRAKMDLEPIAKYAKSKGIYWDLEAYKRNLPQFENWDFKNM</sequence>
<keyword evidence="1" id="KW-0732">Signal</keyword>
<proteinExistence type="predicted"/>
<dbReference type="RefSeq" id="WP_131330640.1">
    <property type="nucleotide sequence ID" value="NZ_CP044016.1"/>
</dbReference>
<dbReference type="Pfam" id="PF20329">
    <property type="entry name" value="DUF6624"/>
    <property type="match status" value="1"/>
</dbReference>
<feature type="chain" id="PRO_5024369404" description="Tetratricopeptide repeat protein" evidence="1">
    <location>
        <begin position="20"/>
        <end position="321"/>
    </location>
</feature>
<protein>
    <recommendedName>
        <fullName evidence="4">Tetratricopeptide repeat protein</fullName>
    </recommendedName>
</protein>
<name>A0A5P2G1M7_9BACT</name>
<evidence type="ECO:0008006" key="4">
    <source>
        <dbReference type="Google" id="ProtNLM"/>
    </source>
</evidence>
<accession>A0A5P2G1M7</accession>
<dbReference type="EMBL" id="CP044016">
    <property type="protein sequence ID" value="QES89706.1"/>
    <property type="molecule type" value="Genomic_DNA"/>
</dbReference>
<reference evidence="2 3" key="1">
    <citation type="submission" date="2019-09" db="EMBL/GenBank/DDBJ databases">
        <title>Complete genome sequence of Arachidicoccus sp. B3-10 isolated from apple orchard soil.</title>
        <authorList>
            <person name="Kim H.S."/>
            <person name="Han K.-I."/>
            <person name="Suh M.K."/>
            <person name="Lee K.C."/>
            <person name="Eom M.K."/>
            <person name="Kim J.-S."/>
            <person name="Kang S.W."/>
            <person name="Sin Y."/>
            <person name="Lee J.-S."/>
        </authorList>
    </citation>
    <scope>NUCLEOTIDE SEQUENCE [LARGE SCALE GENOMIC DNA]</scope>
    <source>
        <strain evidence="2 3">B3-10</strain>
    </source>
</reference>